<dbReference type="Proteomes" id="UP000018217">
    <property type="component" value="Unassembled WGS sequence"/>
</dbReference>
<dbReference type="AlphaFoldDB" id="V5ZC74"/>
<keyword evidence="2" id="KW-1185">Reference proteome</keyword>
<organism evidence="1 2">
    <name type="scientific">Erwinia piriflorinigrans CFBP 5888</name>
    <dbReference type="NCBI Taxonomy" id="1161919"/>
    <lineage>
        <taxon>Bacteria</taxon>
        <taxon>Pseudomonadati</taxon>
        <taxon>Pseudomonadota</taxon>
        <taxon>Gammaproteobacteria</taxon>
        <taxon>Enterobacterales</taxon>
        <taxon>Erwiniaceae</taxon>
        <taxon>Erwinia</taxon>
    </lineage>
</organism>
<dbReference type="EMBL" id="CAHS01000022">
    <property type="protein sequence ID" value="CCG88880.1"/>
    <property type="molecule type" value="Genomic_DNA"/>
</dbReference>
<gene>
    <name evidence="1" type="ORF">EPIR_3517</name>
</gene>
<sequence>MCAGYRKMETDAVFAVLRGSPGNAVSSIFQV</sequence>
<name>V5ZC74_9GAMM</name>
<evidence type="ECO:0000313" key="1">
    <source>
        <dbReference type="EMBL" id="CCG88880.1"/>
    </source>
</evidence>
<proteinExistence type="predicted"/>
<comment type="caution">
    <text evidence="1">The sequence shown here is derived from an EMBL/GenBank/DDBJ whole genome shotgun (WGS) entry which is preliminary data.</text>
</comment>
<reference evidence="1 2" key="1">
    <citation type="journal article" date="2013" name="Syst. Appl. Microbiol.">
        <title>Phylogenetic position and virulence apparatus of the pear flower necrosis pathogen Erwinia piriflorinigrans CFBP 5888T as assessed by comparative genomics.</title>
        <authorList>
            <person name="Smits T.H."/>
            <person name="Rezzonico F."/>
            <person name="Lopez M.M."/>
            <person name="Blom J."/>
            <person name="Goesmann A."/>
            <person name="Frey J.E."/>
            <person name="Duffy B."/>
        </authorList>
    </citation>
    <scope>NUCLEOTIDE SEQUENCE [LARGE SCALE GENOMIC DNA]</scope>
    <source>
        <strain evidence="2">CFBP5888</strain>
    </source>
</reference>
<protein>
    <submittedName>
        <fullName evidence="1">Uncharacterized protein</fullName>
    </submittedName>
</protein>
<accession>V5ZC74</accession>
<evidence type="ECO:0000313" key="2">
    <source>
        <dbReference type="Proteomes" id="UP000018217"/>
    </source>
</evidence>